<evidence type="ECO:0000313" key="9">
    <source>
        <dbReference type="EMBL" id="EPY53527.1"/>
    </source>
</evidence>
<proteinExistence type="predicted"/>
<comment type="subcellular location">
    <subcellularLocation>
        <location evidence="1">Nucleus</location>
    </subcellularLocation>
</comment>
<dbReference type="InterPro" id="IPR041195">
    <property type="entry name" value="Rnh202_N"/>
</dbReference>
<dbReference type="Gene3D" id="2.20.25.530">
    <property type="match status" value="1"/>
</dbReference>
<accession>S9X8P5</accession>
<gene>
    <name evidence="9" type="ORF">SPOG_04587</name>
</gene>
<dbReference type="GO" id="GO:0032299">
    <property type="term" value="C:ribonuclease H2 complex"/>
    <property type="evidence" value="ECO:0007669"/>
    <property type="project" value="InterPro"/>
</dbReference>
<dbReference type="PANTHER" id="PTHR13383">
    <property type="entry name" value="RIBONUCLEASE H2 SUBUNIT B"/>
    <property type="match status" value="1"/>
</dbReference>
<dbReference type="Pfam" id="PF17745">
    <property type="entry name" value="Ydr279_N"/>
    <property type="match status" value="1"/>
</dbReference>
<sequence length="295" mass="33947">MAGKVFLLPQNSKSQQLVELLHPVTRHALRYLLTSDQLLHILKVGDSNQRRSWFVGDHIVSDGHVYICTPVDLVIFMLPVLQELTWNRRSEPCRFISFDDILDHFNAQGAHYSRVSRVLESKLENTVHRICKVNAAIGSLPRTYQLDKDAVIQMLHRKLRVAEENLPTSIIRELNHQLAPLDLDSPIPGDMFQLACKEHAAYLVFEDFSKDWFNQIASWEKELLSLHIYVEQLAEERRRLKEKEEMLVSRKRPLGVNNDSNAIKSKSTKGNSGTRKSKQFSGEGMAKISSFFQKK</sequence>
<dbReference type="InterPro" id="IPR019024">
    <property type="entry name" value="RNase_H2_suB_wHTH"/>
</dbReference>
<organism evidence="9 10">
    <name type="scientific">Schizosaccharomyces cryophilus (strain OY26 / ATCC MYA-4695 / CBS 11777 / NBRC 106824 / NRRL Y48691)</name>
    <name type="common">Fission yeast</name>
    <dbReference type="NCBI Taxonomy" id="653667"/>
    <lineage>
        <taxon>Eukaryota</taxon>
        <taxon>Fungi</taxon>
        <taxon>Dikarya</taxon>
        <taxon>Ascomycota</taxon>
        <taxon>Taphrinomycotina</taxon>
        <taxon>Schizosaccharomycetes</taxon>
        <taxon>Schizosaccharomycetales</taxon>
        <taxon>Schizosaccharomycetaceae</taxon>
        <taxon>Schizosaccharomyces</taxon>
    </lineage>
</organism>
<keyword evidence="3" id="KW-0539">Nucleus</keyword>
<dbReference type="GO" id="GO:0005654">
    <property type="term" value="C:nucleoplasm"/>
    <property type="evidence" value="ECO:0007669"/>
    <property type="project" value="TreeGrafter"/>
</dbReference>
<dbReference type="CDD" id="cd09270">
    <property type="entry name" value="RNase_H2-B"/>
    <property type="match status" value="1"/>
</dbReference>
<reference evidence="9 10" key="1">
    <citation type="journal article" date="2011" name="Science">
        <title>Comparative functional genomics of the fission yeasts.</title>
        <authorList>
            <person name="Rhind N."/>
            <person name="Chen Z."/>
            <person name="Yassour M."/>
            <person name="Thompson D.A."/>
            <person name="Haas B.J."/>
            <person name="Habib N."/>
            <person name="Wapinski I."/>
            <person name="Roy S."/>
            <person name="Lin M.F."/>
            <person name="Heiman D.I."/>
            <person name="Young S.K."/>
            <person name="Furuya K."/>
            <person name="Guo Y."/>
            <person name="Pidoux A."/>
            <person name="Chen H.M."/>
            <person name="Robbertse B."/>
            <person name="Goldberg J.M."/>
            <person name="Aoki K."/>
            <person name="Bayne E.H."/>
            <person name="Berlin A.M."/>
            <person name="Desjardins C.A."/>
            <person name="Dobbs E."/>
            <person name="Dukaj L."/>
            <person name="Fan L."/>
            <person name="FitzGerald M.G."/>
            <person name="French C."/>
            <person name="Gujja S."/>
            <person name="Hansen K."/>
            <person name="Keifenheim D."/>
            <person name="Levin J.Z."/>
            <person name="Mosher R.A."/>
            <person name="Mueller C.A."/>
            <person name="Pfiffner J."/>
            <person name="Priest M."/>
            <person name="Russ C."/>
            <person name="Smialowska A."/>
            <person name="Swoboda P."/>
            <person name="Sykes S.M."/>
            <person name="Vaughn M."/>
            <person name="Vengrova S."/>
            <person name="Yoder R."/>
            <person name="Zeng Q."/>
            <person name="Allshire R."/>
            <person name="Baulcombe D."/>
            <person name="Birren B.W."/>
            <person name="Brown W."/>
            <person name="Ekwall K."/>
            <person name="Kellis M."/>
            <person name="Leatherwood J."/>
            <person name="Levin H."/>
            <person name="Margalit H."/>
            <person name="Martienssen R."/>
            <person name="Nieduszynski C.A."/>
            <person name="Spatafora J.W."/>
            <person name="Friedman N."/>
            <person name="Dalgaard J.Z."/>
            <person name="Baumann P."/>
            <person name="Niki H."/>
            <person name="Regev A."/>
            <person name="Nusbaum C."/>
        </authorList>
    </citation>
    <scope>NUCLEOTIDE SEQUENCE [LARGE SCALE GENOMIC DNA]</scope>
    <source>
        <strain evidence="10">OY26 / ATCC MYA-4695 / CBS 11777 / NBRC 106824 / NRRL Y48691</strain>
    </source>
</reference>
<feature type="compositionally biased region" description="Polar residues" evidence="6">
    <location>
        <begin position="257"/>
        <end position="274"/>
    </location>
</feature>
<evidence type="ECO:0000256" key="5">
    <source>
        <dbReference type="ARBA" id="ARBA00033464"/>
    </source>
</evidence>
<name>S9X8P5_SCHCR</name>
<dbReference type="InterPro" id="IPR040456">
    <property type="entry name" value="RNase_H2_suB"/>
</dbReference>
<evidence type="ECO:0000259" key="7">
    <source>
        <dbReference type="Pfam" id="PF09468"/>
    </source>
</evidence>
<feature type="domain" description="Rnh202 triple barrel" evidence="8">
    <location>
        <begin position="7"/>
        <end position="72"/>
    </location>
</feature>
<dbReference type="RefSeq" id="XP_013022040.1">
    <property type="nucleotide sequence ID" value="XM_013166586.1"/>
</dbReference>
<dbReference type="Proteomes" id="UP000015464">
    <property type="component" value="Unassembled WGS sequence"/>
</dbReference>
<dbReference type="EMBL" id="KE546988">
    <property type="protein sequence ID" value="EPY53527.1"/>
    <property type="molecule type" value="Genomic_DNA"/>
</dbReference>
<evidence type="ECO:0000313" key="10">
    <source>
        <dbReference type="Proteomes" id="UP000015464"/>
    </source>
</evidence>
<evidence type="ECO:0000256" key="1">
    <source>
        <dbReference type="ARBA" id="ARBA00004123"/>
    </source>
</evidence>
<protein>
    <recommendedName>
        <fullName evidence="2">Ribonuclease H2 subunit B</fullName>
    </recommendedName>
    <alternativeName>
        <fullName evidence="5">Ribonuclease HI subunit B</fullName>
    </alternativeName>
</protein>
<dbReference type="AlphaFoldDB" id="S9X8P5"/>
<dbReference type="GeneID" id="25038900"/>
<dbReference type="Pfam" id="PF09468">
    <property type="entry name" value="RNase_H2-Ydr279"/>
    <property type="match status" value="1"/>
</dbReference>
<dbReference type="HOGENOM" id="CLU_950457_0_0_1"/>
<dbReference type="eggNOG" id="KOG4705">
    <property type="taxonomic scope" value="Eukaryota"/>
</dbReference>
<dbReference type="OMA" id="YICTPVD"/>
<dbReference type="GO" id="GO:0006401">
    <property type="term" value="P:RNA catabolic process"/>
    <property type="evidence" value="ECO:0007669"/>
    <property type="project" value="TreeGrafter"/>
</dbReference>
<feature type="domain" description="Ribonuclease H2 subunit B wHTH" evidence="7">
    <location>
        <begin position="76"/>
        <end position="211"/>
    </location>
</feature>
<evidence type="ECO:0000256" key="6">
    <source>
        <dbReference type="SAM" id="MobiDB-lite"/>
    </source>
</evidence>
<evidence type="ECO:0000259" key="8">
    <source>
        <dbReference type="Pfam" id="PF17745"/>
    </source>
</evidence>
<dbReference type="OrthoDB" id="29098at2759"/>
<comment type="function">
    <text evidence="4">Non catalytic subunit of RNase H2, an endonuclease that specifically degrades the RNA of RNA:DNA hybrids. Participates in DNA replication, possibly by mediating the removal of lagging-strand Okazaki fragment RNA primers during DNA replication. Mediates the excision of single ribonucleotides from DNA:RNA duplexes.</text>
</comment>
<dbReference type="PANTHER" id="PTHR13383:SF11">
    <property type="entry name" value="RIBONUCLEASE H2 SUBUNIT B"/>
    <property type="match status" value="1"/>
</dbReference>
<keyword evidence="10" id="KW-1185">Reference proteome</keyword>
<evidence type="ECO:0000256" key="4">
    <source>
        <dbReference type="ARBA" id="ARBA00024778"/>
    </source>
</evidence>
<evidence type="ECO:0000256" key="2">
    <source>
        <dbReference type="ARBA" id="ARBA00019062"/>
    </source>
</evidence>
<dbReference type="Gene3D" id="1.10.20.120">
    <property type="match status" value="1"/>
</dbReference>
<evidence type="ECO:0000256" key="3">
    <source>
        <dbReference type="ARBA" id="ARBA00023242"/>
    </source>
</evidence>
<dbReference type="STRING" id="653667.S9X8P5"/>
<feature type="region of interest" description="Disordered" evidence="6">
    <location>
        <begin position="250"/>
        <end position="295"/>
    </location>
</feature>